<keyword evidence="1" id="KW-0812">Transmembrane</keyword>
<protein>
    <submittedName>
        <fullName evidence="2">Uncharacterized protein</fullName>
    </submittedName>
</protein>
<dbReference type="EMBL" id="GECZ01000212">
    <property type="protein sequence ID" value="JAS69557.1"/>
    <property type="molecule type" value="Transcribed_RNA"/>
</dbReference>
<keyword evidence="1" id="KW-0472">Membrane</keyword>
<reference evidence="2" key="1">
    <citation type="submission" date="2015-11" db="EMBL/GenBank/DDBJ databases">
        <title>De novo transcriptome assembly of four potential Pierce s Disease insect vectors from Arizona vineyards.</title>
        <authorList>
            <person name="Tassone E.E."/>
        </authorList>
    </citation>
    <scope>NUCLEOTIDE SEQUENCE</scope>
</reference>
<feature type="non-terminal residue" evidence="2">
    <location>
        <position position="1"/>
    </location>
</feature>
<feature type="transmembrane region" description="Helical" evidence="1">
    <location>
        <begin position="107"/>
        <end position="129"/>
    </location>
</feature>
<sequence length="167" mass="18384">CVTQLCCYSYIVYTTSFKLPILLAESKSNKMAVSDNFSDMGFLLIFISMICNTVSLVLWVTPDKRDNAMDVLSRSENCLFAHTVPAYVIVLIGMVVMYCFGEQPGQLFNRLFLGAGMILFLATGVIGIIHCLKDGSYHTNLAMVIAFLCIVCGILLLAGLLKNEGIF</sequence>
<proteinExistence type="predicted"/>
<evidence type="ECO:0000313" key="2">
    <source>
        <dbReference type="EMBL" id="JAS69557.1"/>
    </source>
</evidence>
<dbReference type="AlphaFoldDB" id="A0A1B6H4I1"/>
<organism evidence="2">
    <name type="scientific">Cuerna arida</name>
    <dbReference type="NCBI Taxonomy" id="1464854"/>
    <lineage>
        <taxon>Eukaryota</taxon>
        <taxon>Metazoa</taxon>
        <taxon>Ecdysozoa</taxon>
        <taxon>Arthropoda</taxon>
        <taxon>Hexapoda</taxon>
        <taxon>Insecta</taxon>
        <taxon>Pterygota</taxon>
        <taxon>Neoptera</taxon>
        <taxon>Paraneoptera</taxon>
        <taxon>Hemiptera</taxon>
        <taxon>Auchenorrhyncha</taxon>
        <taxon>Membracoidea</taxon>
        <taxon>Cicadellidae</taxon>
        <taxon>Cicadellinae</taxon>
        <taxon>Proconiini</taxon>
        <taxon>Cuerna</taxon>
    </lineage>
</organism>
<evidence type="ECO:0000256" key="1">
    <source>
        <dbReference type="SAM" id="Phobius"/>
    </source>
</evidence>
<keyword evidence="1" id="KW-1133">Transmembrane helix</keyword>
<feature type="transmembrane region" description="Helical" evidence="1">
    <location>
        <begin position="40"/>
        <end position="59"/>
    </location>
</feature>
<accession>A0A1B6H4I1</accession>
<gene>
    <name evidence="2" type="ORF">g.25404</name>
</gene>
<name>A0A1B6H4I1_9HEMI</name>
<feature type="transmembrane region" description="Helical" evidence="1">
    <location>
        <begin position="79"/>
        <end position="100"/>
    </location>
</feature>
<feature type="transmembrane region" description="Helical" evidence="1">
    <location>
        <begin position="141"/>
        <end position="161"/>
    </location>
</feature>